<proteinExistence type="predicted"/>
<keyword evidence="6" id="KW-1185">Reference proteome</keyword>
<evidence type="ECO:0000313" key="5">
    <source>
        <dbReference type="EMBL" id="GAA6269069.1"/>
    </source>
</evidence>
<keyword evidence="2" id="KW-0238">DNA-binding</keyword>
<accession>A0ABQ0AYG4</accession>
<feature type="domain" description="HTH araC/xylS-type" evidence="4">
    <location>
        <begin position="1"/>
        <end position="45"/>
    </location>
</feature>
<dbReference type="PROSITE" id="PS00041">
    <property type="entry name" value="HTH_ARAC_FAMILY_1"/>
    <property type="match status" value="1"/>
</dbReference>
<evidence type="ECO:0000259" key="4">
    <source>
        <dbReference type="PROSITE" id="PS01124"/>
    </source>
</evidence>
<protein>
    <recommendedName>
        <fullName evidence="4">HTH araC/xylS-type domain-containing protein</fullName>
    </recommendedName>
</protein>
<reference evidence="5 6" key="1">
    <citation type="submission" date="2024-04" db="EMBL/GenBank/DDBJ databases">
        <title>Defined microbial consortia suppress multidrug-resistant proinflammatory Enterobacteriaceae via ecological control.</title>
        <authorList>
            <person name="Furuichi M."/>
            <person name="Kawaguchi T."/>
            <person name="Pust M."/>
            <person name="Yasuma K."/>
            <person name="Plichta D."/>
            <person name="Hasegawa N."/>
            <person name="Ohya T."/>
            <person name="Bhattarai S."/>
            <person name="Sasajima S."/>
            <person name="Aoto Y."/>
            <person name="Tuganbaev T."/>
            <person name="Yaginuma M."/>
            <person name="Ueda M."/>
            <person name="Okahashi N."/>
            <person name="Amafuji K."/>
            <person name="Kiridooshi Y."/>
            <person name="Sugita K."/>
            <person name="Strazar M."/>
            <person name="Skelly A."/>
            <person name="Suda W."/>
            <person name="Hattori M."/>
            <person name="Nakamoto N."/>
            <person name="Caballero S."/>
            <person name="Norman J."/>
            <person name="Olle B."/>
            <person name="Tanoue T."/>
            <person name="Arita M."/>
            <person name="Bucci V."/>
            <person name="Atarashi K."/>
            <person name="Xavier R."/>
            <person name="Honda K."/>
        </authorList>
    </citation>
    <scope>NUCLEOTIDE SEQUENCE [LARGE SCALE GENOMIC DNA]</scope>
    <source>
        <strain evidence="6">f13</strain>
    </source>
</reference>
<sequence>MMKVGTARQMICDNQLNFTQIADRLGYNSIRYFSRQFKQLTSMTP</sequence>
<dbReference type="Gene3D" id="1.10.10.60">
    <property type="entry name" value="Homeodomain-like"/>
    <property type="match status" value="1"/>
</dbReference>
<evidence type="ECO:0000256" key="2">
    <source>
        <dbReference type="ARBA" id="ARBA00023125"/>
    </source>
</evidence>
<gene>
    <name evidence="5" type="ORF">F130042H8_21290</name>
</gene>
<dbReference type="EMBL" id="BAABXL010000001">
    <property type="protein sequence ID" value="GAA6269069.1"/>
    <property type="molecule type" value="Genomic_DNA"/>
</dbReference>
<dbReference type="InterPro" id="IPR018060">
    <property type="entry name" value="HTH_AraC"/>
</dbReference>
<evidence type="ECO:0000256" key="3">
    <source>
        <dbReference type="ARBA" id="ARBA00023163"/>
    </source>
</evidence>
<keyword evidence="3" id="KW-0804">Transcription</keyword>
<name>A0ABQ0AYG4_9FIRM</name>
<dbReference type="InterPro" id="IPR009057">
    <property type="entry name" value="Homeodomain-like_sf"/>
</dbReference>
<evidence type="ECO:0000256" key="1">
    <source>
        <dbReference type="ARBA" id="ARBA00023015"/>
    </source>
</evidence>
<dbReference type="PROSITE" id="PS01124">
    <property type="entry name" value="HTH_ARAC_FAMILY_2"/>
    <property type="match status" value="1"/>
</dbReference>
<dbReference type="SUPFAM" id="SSF46689">
    <property type="entry name" value="Homeodomain-like"/>
    <property type="match status" value="1"/>
</dbReference>
<dbReference type="Pfam" id="PF00165">
    <property type="entry name" value="HTH_AraC"/>
    <property type="match status" value="1"/>
</dbReference>
<comment type="caution">
    <text evidence="5">The sequence shown here is derived from an EMBL/GenBank/DDBJ whole genome shotgun (WGS) entry which is preliminary data.</text>
</comment>
<dbReference type="InterPro" id="IPR018062">
    <property type="entry name" value="HTH_AraC-typ_CS"/>
</dbReference>
<organism evidence="5 6">
    <name type="scientific">Enterocloster alcoholdehydrogenati</name>
    <dbReference type="NCBI Taxonomy" id="2547410"/>
    <lineage>
        <taxon>Bacteria</taxon>
        <taxon>Bacillati</taxon>
        <taxon>Bacillota</taxon>
        <taxon>Clostridia</taxon>
        <taxon>Lachnospirales</taxon>
        <taxon>Lachnospiraceae</taxon>
        <taxon>Enterocloster</taxon>
    </lineage>
</organism>
<dbReference type="Proteomes" id="UP001600894">
    <property type="component" value="Unassembled WGS sequence"/>
</dbReference>
<evidence type="ECO:0000313" key="6">
    <source>
        <dbReference type="Proteomes" id="UP001600894"/>
    </source>
</evidence>
<keyword evidence="1" id="KW-0805">Transcription regulation</keyword>